<protein>
    <submittedName>
        <fullName evidence="1">Uncharacterized protein</fullName>
    </submittedName>
</protein>
<dbReference type="EMBL" id="KU877344">
    <property type="protein sequence ID" value="ANB50224.1"/>
    <property type="molecule type" value="Genomic_DNA"/>
</dbReference>
<dbReference type="Pfam" id="PF19062">
    <property type="entry name" value="DUF5758"/>
    <property type="match status" value="1"/>
</dbReference>
<sequence>MERICYEFNNKIRFPQGSVNKTIFPTTGYKKVTCIGSGFEKEAIAKLNIPTGSIIIRSKTGGLRTNKVLVQRIEDMDGEIIDESEYQCTGYIYRGIRYSTGKITKPLESLDIDINRTCTTGIHFYLTEKEAEKY</sequence>
<reference evidence="1 2" key="1">
    <citation type="journal article" date="2016" name="Genome Announc.">
        <title>Complete Genome Sequence of a New Megavirus Family Member Isolated from an Inland Water Lake for the First Time in India.</title>
        <authorList>
            <person name="Chatterjee A."/>
            <person name="Ali F."/>
            <person name="Bange D."/>
            <person name="Kondabagil K."/>
        </authorList>
    </citation>
    <scope>NUCLEOTIDE SEQUENCE [LARGE SCALE GENOMIC DNA]</scope>
    <source>
        <strain evidence="1">1</strain>
    </source>
</reference>
<evidence type="ECO:0000313" key="1">
    <source>
        <dbReference type="EMBL" id="ANB50224.1"/>
    </source>
</evidence>
<proteinExistence type="predicted"/>
<dbReference type="Proteomes" id="UP000241365">
    <property type="component" value="Segment"/>
</dbReference>
<dbReference type="KEGG" id="vg:80512586"/>
<dbReference type="InterPro" id="IPR043919">
    <property type="entry name" value="DUF5758"/>
</dbReference>
<name>A0A167R280_9VIRU</name>
<dbReference type="GeneID" id="80512586"/>
<dbReference type="RefSeq" id="YP_010775975.1">
    <property type="nucleotide sequence ID" value="NC_075034.1"/>
</dbReference>
<keyword evidence="2" id="KW-1185">Reference proteome</keyword>
<organism evidence="1 2">
    <name type="scientific">Powai lake megavirus</name>
    <dbReference type="NCBI Taxonomy" id="1842663"/>
    <lineage>
        <taxon>Viruses</taxon>
        <taxon>Varidnaviria</taxon>
        <taxon>Bamfordvirae</taxon>
        <taxon>Nucleocytoviricota</taxon>
        <taxon>Megaviricetes</taxon>
        <taxon>Imitervirales</taxon>
        <taxon>Mimiviridae</taxon>
        <taxon>Megamimivirinae</taxon>
        <taxon>Megavirus</taxon>
        <taxon>Megavirus powaiense</taxon>
    </lineage>
</organism>
<evidence type="ECO:0000313" key="2">
    <source>
        <dbReference type="Proteomes" id="UP000241365"/>
    </source>
</evidence>
<accession>A0A167R280</accession>